<dbReference type="EMBL" id="MWPH01000002">
    <property type="protein sequence ID" value="OVE84102.1"/>
    <property type="molecule type" value="Genomic_DNA"/>
</dbReference>
<feature type="transmembrane region" description="Helical" evidence="1">
    <location>
        <begin position="47"/>
        <end position="69"/>
    </location>
</feature>
<feature type="transmembrane region" description="Helical" evidence="1">
    <location>
        <begin position="12"/>
        <end position="35"/>
    </location>
</feature>
<accession>A0A202E767</accession>
<organism evidence="2 3">
    <name type="scientific">Natronolimnobius baerhuensis</name>
    <dbReference type="NCBI Taxonomy" id="253108"/>
    <lineage>
        <taxon>Archaea</taxon>
        <taxon>Methanobacteriati</taxon>
        <taxon>Methanobacteriota</taxon>
        <taxon>Stenosarchaea group</taxon>
        <taxon>Halobacteria</taxon>
        <taxon>Halobacteriales</taxon>
        <taxon>Natrialbaceae</taxon>
        <taxon>Natronolimnobius</taxon>
    </lineage>
</organism>
<evidence type="ECO:0000313" key="3">
    <source>
        <dbReference type="Proteomes" id="UP000196084"/>
    </source>
</evidence>
<proteinExistence type="predicted"/>
<keyword evidence="1" id="KW-1133">Transmembrane helix</keyword>
<feature type="transmembrane region" description="Helical" evidence="1">
    <location>
        <begin position="117"/>
        <end position="140"/>
    </location>
</feature>
<evidence type="ECO:0000256" key="1">
    <source>
        <dbReference type="SAM" id="Phobius"/>
    </source>
</evidence>
<gene>
    <name evidence="2" type="ORF">B2G88_06640</name>
</gene>
<dbReference type="AlphaFoldDB" id="A0A202E767"/>
<keyword evidence="1" id="KW-0472">Membrane</keyword>
<comment type="caution">
    <text evidence="2">The sequence shown here is derived from an EMBL/GenBank/DDBJ whole genome shotgun (WGS) entry which is preliminary data.</text>
</comment>
<keyword evidence="1" id="KW-0812">Transmembrane</keyword>
<sequence>MDTDNFGPVLGKLFAASVFAFVLSQIIIILLSLLFPDEADELTTTDLPVLLLIGSYLGAGLSLLCYSGWSFWQVRQMRKEHSGGGHSNPLKSAIYILWILSTNSNDLTAYETRLKRAILTGFLVFLMLVWVPLSIVTGFARRVS</sequence>
<evidence type="ECO:0000313" key="2">
    <source>
        <dbReference type="EMBL" id="OVE84102.1"/>
    </source>
</evidence>
<protein>
    <submittedName>
        <fullName evidence="2">Uncharacterized protein</fullName>
    </submittedName>
</protein>
<dbReference type="Proteomes" id="UP000196084">
    <property type="component" value="Unassembled WGS sequence"/>
</dbReference>
<keyword evidence="3" id="KW-1185">Reference proteome</keyword>
<reference evidence="2 3" key="1">
    <citation type="submission" date="2017-02" db="EMBL/GenBank/DDBJ databases">
        <title>Natronthermophilus aegyptiacus gen. nov.,sp. nov., an aerobic, extremely halophilic alkalithermophilic archaeon isolated from the athalassohaline Wadi An Natrun, Egypt.</title>
        <authorList>
            <person name="Zhao B."/>
        </authorList>
    </citation>
    <scope>NUCLEOTIDE SEQUENCE [LARGE SCALE GENOMIC DNA]</scope>
    <source>
        <strain evidence="2 3">CGMCC 1.3597</strain>
    </source>
</reference>
<name>A0A202E767_9EURY</name>